<dbReference type="InterPro" id="IPR004424">
    <property type="entry name" value="IspE"/>
</dbReference>
<dbReference type="Gene3D" id="3.30.230.10">
    <property type="match status" value="1"/>
</dbReference>
<evidence type="ECO:0000256" key="8">
    <source>
        <dbReference type="ARBA" id="ARBA00032554"/>
    </source>
</evidence>
<comment type="similarity">
    <text evidence="1 9">Belongs to the GHMP kinase family. IspE subfamily.</text>
</comment>
<dbReference type="PANTHER" id="PTHR43527:SF2">
    <property type="entry name" value="4-DIPHOSPHOCYTIDYL-2-C-METHYL-D-ERYTHRITOL KINASE, CHLOROPLASTIC"/>
    <property type="match status" value="1"/>
</dbReference>
<evidence type="ECO:0000256" key="4">
    <source>
        <dbReference type="ARBA" id="ARBA00022679"/>
    </source>
</evidence>
<keyword evidence="6 9" id="KW-0418">Kinase</keyword>
<dbReference type="PANTHER" id="PTHR43527">
    <property type="entry name" value="4-DIPHOSPHOCYTIDYL-2-C-METHYL-D-ERYTHRITOL KINASE, CHLOROPLASTIC"/>
    <property type="match status" value="1"/>
</dbReference>
<comment type="pathway">
    <text evidence="9">Isoprenoid biosynthesis; isopentenyl diphosphate biosynthesis via DXP pathway; isopentenyl diphosphate from 1-deoxy-D-xylulose 5-phosphate: step 3/6.</text>
</comment>
<feature type="domain" description="GHMP kinase N-terminal" evidence="10">
    <location>
        <begin position="79"/>
        <end position="157"/>
    </location>
</feature>
<name>A0A098AWZ0_DESHA</name>
<evidence type="ECO:0000259" key="11">
    <source>
        <dbReference type="Pfam" id="PF08544"/>
    </source>
</evidence>
<feature type="domain" description="GHMP kinase C-terminal" evidence="11">
    <location>
        <begin position="213"/>
        <end position="289"/>
    </location>
</feature>
<evidence type="ECO:0000313" key="12">
    <source>
        <dbReference type="EMBL" id="CDX00126.1"/>
    </source>
</evidence>
<keyword evidence="9" id="KW-0414">Isoprene biosynthesis</keyword>
<evidence type="ECO:0000256" key="1">
    <source>
        <dbReference type="ARBA" id="ARBA00009684"/>
    </source>
</evidence>
<dbReference type="NCBIfam" id="TIGR00154">
    <property type="entry name" value="ispE"/>
    <property type="match status" value="1"/>
</dbReference>
<dbReference type="InterPro" id="IPR013750">
    <property type="entry name" value="GHMP_kinase_C_dom"/>
</dbReference>
<comment type="function">
    <text evidence="9">Catalyzes the phosphorylation of the position 2 hydroxy group of 4-diphosphocytidyl-2C-methyl-D-erythritol.</text>
</comment>
<keyword evidence="4 9" id="KW-0808">Transferase</keyword>
<evidence type="ECO:0000259" key="10">
    <source>
        <dbReference type="Pfam" id="PF00288"/>
    </source>
</evidence>
<dbReference type="EMBL" id="LK996017">
    <property type="protein sequence ID" value="CDX00126.1"/>
    <property type="molecule type" value="Genomic_DNA"/>
</dbReference>
<sequence>MYRNTIRTFGRDRVMIKNQVEMFAYAKINLALAITGRRPDGYHELESVMQSIGIYDRIRVTLAEGGIQCSCGEWSGPENLAYRAAEAFLSGLGSSQGIHIDIEKNIPVQAGLGGGSADAAAALQALNKLFKEPYTEEELKSFAAQLGADVAFCLKGGTQWATGVGEELKGLPHAPKINLVLIKPDQGVNTAEAYRAFDQEGKFSHLDYAGWQEALASGRAESLIPLLYNDLEPASMKLLPEIAWVKEELMKQNGCLGALMSGSGSAVFGIVQTEEQAEKIAAIWRERNYHVWVTHTMERGNIYG</sequence>
<gene>
    <name evidence="9" type="primary">ispE</name>
    <name evidence="12" type="ORF">DPCES_0239</name>
</gene>
<dbReference type="InterPro" id="IPR006204">
    <property type="entry name" value="GHMP_kinase_N_dom"/>
</dbReference>
<dbReference type="Pfam" id="PF08544">
    <property type="entry name" value="GHMP_kinases_C"/>
    <property type="match status" value="1"/>
</dbReference>
<dbReference type="AlphaFoldDB" id="A0A098AWZ0"/>
<feature type="active site" evidence="9">
    <location>
        <position position="27"/>
    </location>
</feature>
<dbReference type="InterPro" id="IPR036554">
    <property type="entry name" value="GHMP_kinase_C_sf"/>
</dbReference>
<dbReference type="SUPFAM" id="SSF55060">
    <property type="entry name" value="GHMP Kinase, C-terminal domain"/>
    <property type="match status" value="1"/>
</dbReference>
<keyword evidence="5 9" id="KW-0547">Nucleotide-binding</keyword>
<feature type="active site" evidence="9">
    <location>
        <position position="149"/>
    </location>
</feature>
<dbReference type="SUPFAM" id="SSF54211">
    <property type="entry name" value="Ribosomal protein S5 domain 2-like"/>
    <property type="match status" value="1"/>
</dbReference>
<dbReference type="HAMAP" id="MF_00061">
    <property type="entry name" value="IspE"/>
    <property type="match status" value="1"/>
</dbReference>
<dbReference type="GO" id="GO:0019288">
    <property type="term" value="P:isopentenyl diphosphate biosynthetic process, methylerythritol 4-phosphate pathway"/>
    <property type="evidence" value="ECO:0007669"/>
    <property type="project" value="UniProtKB-UniRule"/>
</dbReference>
<feature type="binding site" evidence="9">
    <location>
        <begin position="107"/>
        <end position="117"/>
    </location>
    <ligand>
        <name>ATP</name>
        <dbReference type="ChEBI" id="CHEBI:30616"/>
    </ligand>
</feature>
<organism evidence="12">
    <name type="scientific">Desulfitobacterium hafniense</name>
    <name type="common">Desulfitobacterium frappieri</name>
    <dbReference type="NCBI Taxonomy" id="49338"/>
    <lineage>
        <taxon>Bacteria</taxon>
        <taxon>Bacillati</taxon>
        <taxon>Bacillota</taxon>
        <taxon>Clostridia</taxon>
        <taxon>Eubacteriales</taxon>
        <taxon>Desulfitobacteriaceae</taxon>
        <taxon>Desulfitobacterium</taxon>
    </lineage>
</organism>
<dbReference type="Pfam" id="PF00288">
    <property type="entry name" value="GHMP_kinases_N"/>
    <property type="match status" value="1"/>
</dbReference>
<evidence type="ECO:0000256" key="7">
    <source>
        <dbReference type="ARBA" id="ARBA00022840"/>
    </source>
</evidence>
<evidence type="ECO:0000256" key="3">
    <source>
        <dbReference type="ARBA" id="ARBA00017473"/>
    </source>
</evidence>
<accession>A0A098AWZ0</accession>
<dbReference type="EC" id="2.7.1.148" evidence="2 9"/>
<evidence type="ECO:0000256" key="5">
    <source>
        <dbReference type="ARBA" id="ARBA00022741"/>
    </source>
</evidence>
<evidence type="ECO:0000256" key="9">
    <source>
        <dbReference type="HAMAP-Rule" id="MF_00061"/>
    </source>
</evidence>
<dbReference type="GO" id="GO:0050515">
    <property type="term" value="F:4-(cytidine 5'-diphospho)-2-C-methyl-D-erythritol kinase activity"/>
    <property type="evidence" value="ECO:0007669"/>
    <property type="project" value="UniProtKB-UniRule"/>
</dbReference>
<dbReference type="Gene3D" id="3.30.70.890">
    <property type="entry name" value="GHMP kinase, C-terminal domain"/>
    <property type="match status" value="1"/>
</dbReference>
<dbReference type="InterPro" id="IPR014721">
    <property type="entry name" value="Ribsml_uS5_D2-typ_fold_subgr"/>
</dbReference>
<proteinExistence type="inferred from homology"/>
<evidence type="ECO:0000256" key="2">
    <source>
        <dbReference type="ARBA" id="ARBA00012052"/>
    </source>
</evidence>
<dbReference type="PIRSF" id="PIRSF010376">
    <property type="entry name" value="IspE"/>
    <property type="match status" value="1"/>
</dbReference>
<comment type="catalytic activity">
    <reaction evidence="9">
        <text>4-CDP-2-C-methyl-D-erythritol + ATP = 4-CDP-2-C-methyl-D-erythritol 2-phosphate + ADP + H(+)</text>
        <dbReference type="Rhea" id="RHEA:18437"/>
        <dbReference type="ChEBI" id="CHEBI:15378"/>
        <dbReference type="ChEBI" id="CHEBI:30616"/>
        <dbReference type="ChEBI" id="CHEBI:57823"/>
        <dbReference type="ChEBI" id="CHEBI:57919"/>
        <dbReference type="ChEBI" id="CHEBI:456216"/>
        <dbReference type="EC" id="2.7.1.148"/>
    </reaction>
</comment>
<dbReference type="PATRIC" id="fig|49338.4.peg.256"/>
<evidence type="ECO:0000256" key="6">
    <source>
        <dbReference type="ARBA" id="ARBA00022777"/>
    </source>
</evidence>
<reference evidence="12" key="1">
    <citation type="submission" date="2014-07" db="EMBL/GenBank/DDBJ databases">
        <authorList>
            <person name="Hornung V.Bastian."/>
        </authorList>
    </citation>
    <scope>NUCLEOTIDE SEQUENCE</scope>
    <source>
        <strain evidence="12">PCE-S</strain>
    </source>
</reference>
<dbReference type="UniPathway" id="UPA00056">
    <property type="reaction ID" value="UER00094"/>
</dbReference>
<dbReference type="GO" id="GO:0016114">
    <property type="term" value="P:terpenoid biosynthetic process"/>
    <property type="evidence" value="ECO:0007669"/>
    <property type="project" value="UniProtKB-UniRule"/>
</dbReference>
<dbReference type="NCBIfam" id="NF011202">
    <property type="entry name" value="PRK14608.1"/>
    <property type="match status" value="1"/>
</dbReference>
<keyword evidence="7 9" id="KW-0067">ATP-binding</keyword>
<dbReference type="InterPro" id="IPR020568">
    <property type="entry name" value="Ribosomal_Su5_D2-typ_SF"/>
</dbReference>
<dbReference type="GO" id="GO:0005524">
    <property type="term" value="F:ATP binding"/>
    <property type="evidence" value="ECO:0007669"/>
    <property type="project" value="UniProtKB-UniRule"/>
</dbReference>
<protein>
    <recommendedName>
        <fullName evidence="3 9">4-diphosphocytidyl-2-C-methyl-D-erythritol kinase</fullName>
        <shortName evidence="9">CMK</shortName>
        <ecNumber evidence="2 9">2.7.1.148</ecNumber>
    </recommendedName>
    <alternativeName>
        <fullName evidence="8 9">4-(cytidine-5'-diphospho)-2-C-methyl-D-erythritol kinase</fullName>
    </alternativeName>
</protein>